<dbReference type="VEuPathDB" id="MicrosporidiaDB:CWI36_0368p0010"/>
<dbReference type="InterPro" id="IPR032378">
    <property type="entry name" value="ZC3H15/TMA46_C"/>
</dbReference>
<name>A0A4Q9L6I8_9MICR</name>
<organism evidence="7 8">
    <name type="scientific">Hamiltosporidium magnivora</name>
    <dbReference type="NCBI Taxonomy" id="148818"/>
    <lineage>
        <taxon>Eukaryota</taxon>
        <taxon>Fungi</taxon>
        <taxon>Fungi incertae sedis</taxon>
        <taxon>Microsporidia</taxon>
        <taxon>Dubosqiidae</taxon>
        <taxon>Hamiltosporidium</taxon>
    </lineage>
</organism>
<dbReference type="SMART" id="SM00356">
    <property type="entry name" value="ZnF_C3H1"/>
    <property type="match status" value="1"/>
</dbReference>
<proteinExistence type="predicted"/>
<evidence type="ECO:0000256" key="1">
    <source>
        <dbReference type="ARBA" id="ARBA00022723"/>
    </source>
</evidence>
<dbReference type="EMBL" id="PIXR01001085">
    <property type="protein sequence ID" value="TBU02805.1"/>
    <property type="molecule type" value="Genomic_DNA"/>
</dbReference>
<dbReference type="Proteomes" id="UP000293045">
    <property type="component" value="Unassembled WGS sequence"/>
</dbReference>
<evidence type="ECO:0000313" key="7">
    <source>
        <dbReference type="EMBL" id="TBU02805.1"/>
    </source>
</evidence>
<dbReference type="PANTHER" id="PTHR12681">
    <property type="entry name" value="ZINC FINGER-CONTAINING PROTEIN P48ZNF"/>
    <property type="match status" value="1"/>
</dbReference>
<comment type="caution">
    <text evidence="7">The sequence shown here is derived from an EMBL/GenBank/DDBJ whole genome shotgun (WGS) entry which is preliminary data.</text>
</comment>
<feature type="coiled-coil region" evidence="5">
    <location>
        <begin position="572"/>
        <end position="604"/>
    </location>
</feature>
<dbReference type="GO" id="GO:0002181">
    <property type="term" value="P:cytoplasmic translation"/>
    <property type="evidence" value="ECO:0007669"/>
    <property type="project" value="TreeGrafter"/>
</dbReference>
<evidence type="ECO:0000256" key="2">
    <source>
        <dbReference type="ARBA" id="ARBA00022771"/>
    </source>
</evidence>
<dbReference type="AlphaFoldDB" id="A0A4Q9L6I8"/>
<dbReference type="GO" id="GO:0008270">
    <property type="term" value="F:zinc ion binding"/>
    <property type="evidence" value="ECO:0007669"/>
    <property type="project" value="UniProtKB-KW"/>
</dbReference>
<keyword evidence="2 4" id="KW-0863">Zinc-finger</keyword>
<dbReference type="VEuPathDB" id="MicrosporidiaDB:CWI36_1776p0020"/>
<keyword evidence="3 4" id="KW-0862">Zinc</keyword>
<protein>
    <recommendedName>
        <fullName evidence="6">C3H1-type domain-containing protein</fullName>
    </recommendedName>
</protein>
<keyword evidence="1 4" id="KW-0479">Metal-binding</keyword>
<evidence type="ECO:0000256" key="3">
    <source>
        <dbReference type="ARBA" id="ARBA00022833"/>
    </source>
</evidence>
<dbReference type="GO" id="GO:0003729">
    <property type="term" value="F:mRNA binding"/>
    <property type="evidence" value="ECO:0007669"/>
    <property type="project" value="TreeGrafter"/>
</dbReference>
<evidence type="ECO:0000259" key="6">
    <source>
        <dbReference type="PROSITE" id="PS50103"/>
    </source>
</evidence>
<dbReference type="Gene3D" id="6.20.400.10">
    <property type="match status" value="1"/>
</dbReference>
<feature type="zinc finger region" description="C3H1-type" evidence="4">
    <location>
        <begin position="627"/>
        <end position="653"/>
    </location>
</feature>
<dbReference type="InterPro" id="IPR000571">
    <property type="entry name" value="Znf_CCCH"/>
</dbReference>
<dbReference type="VEuPathDB" id="MicrosporidiaDB:CWI39_1085p0020"/>
<evidence type="ECO:0000256" key="5">
    <source>
        <dbReference type="SAM" id="Coils"/>
    </source>
</evidence>
<evidence type="ECO:0000256" key="4">
    <source>
        <dbReference type="PROSITE-ProRule" id="PRU00723"/>
    </source>
</evidence>
<dbReference type="Gene3D" id="4.10.1000.10">
    <property type="entry name" value="Zinc finger, CCCH-type"/>
    <property type="match status" value="1"/>
</dbReference>
<dbReference type="PROSITE" id="PS50103">
    <property type="entry name" value="ZF_C3H1"/>
    <property type="match status" value="1"/>
</dbReference>
<evidence type="ECO:0000313" key="8">
    <source>
        <dbReference type="Proteomes" id="UP000293045"/>
    </source>
</evidence>
<dbReference type="PANTHER" id="PTHR12681:SF0">
    <property type="entry name" value="ZINC FINGER CCCH DOMAIN-CONTAINING PROTEIN 15"/>
    <property type="match status" value="1"/>
</dbReference>
<gene>
    <name evidence="7" type="ORF">CWI39_1085p0020</name>
</gene>
<keyword evidence="5" id="KW-0175">Coiled coil</keyword>
<accession>A0A4Q9L6I8</accession>
<dbReference type="GO" id="GO:0005829">
    <property type="term" value="C:cytosol"/>
    <property type="evidence" value="ECO:0007669"/>
    <property type="project" value="TreeGrafter"/>
</dbReference>
<sequence>MFFHIFFCIAASPPENNSNVILADPTNTDEMCCMRISYDGTTDDNSEVKESINEILKEINCKDKDKMLKIASYYFNRIKDYTKKELHPFLRHFTTIICCIVYNYCSEEEYKAYHPELLFNLICFGRFVEMYKENEEYNDIVKKIFEDLLPTKSGGFETENFHVYLKDIYEAFTPGILESFNKGDQTDLEVLKKTKIIFDGNSESYLKRILSNATFEIFFCFLGYFKRHYFYEVVVYNVNNHVYDFSLPESFHLYYYLNSATCVSQMEKSAEILLRNMHFMFNNQQYKAVIQFISEKIVAKVLNNQSRVDEIFEFNENISKFQNKPEDLNFPRVFLELLCIERNVIFIKTLYDFLKEKTTEQYHKYISGVLCLKALCFEKEIVNEKEISRIIIEFLFLADVLKTEFEKIEKIEIIKKYRKECIDGFKQIFDQKKIEYIKNQGGDYLNCNKVPKTTILLEIYCFVELFSKDSFKKFLDKRINEKMFKEEKEISENDSKIKESYLKKIFENEISTLSSEGKKQISNSEFIIALFSRSFDYYRISKKNVFSCLLSEILFTVVMPPKLPPKSVKEQKKELEEKMFGQKNKKKNLQLKKQMEKLKTLETVSKKKDDKKDERKETVQKVPVGVDPKTVPCKLFLQGNCKKTNCKFNHDISLEPKNEDQQVKLVCRFMLDAMNSGQYNSQWICPDKTCSDVHKLIDVDKENAEITLEEFLELSRQEIQENEKLTEETFMKWKKKKIEEQVEFEKKAREIKMKGTELFQFKPEVFKDDESALECDYRERCYSDEEDIIDKIAEMGIKNSKNV</sequence>
<feature type="domain" description="C3H1-type" evidence="6">
    <location>
        <begin position="627"/>
        <end position="653"/>
    </location>
</feature>
<dbReference type="Pfam" id="PF16543">
    <property type="entry name" value="DFRP_C"/>
    <property type="match status" value="1"/>
</dbReference>
<reference evidence="7 8" key="1">
    <citation type="submission" date="2017-12" db="EMBL/GenBank/DDBJ databases">
        <authorList>
            <person name="Pombert J.-F."/>
            <person name="Haag K.L."/>
            <person name="Ebert D."/>
        </authorList>
    </citation>
    <scope>NUCLEOTIDE SEQUENCE [LARGE SCALE GENOMIC DNA]</scope>
    <source>
        <strain evidence="7">IL-BN-2</strain>
    </source>
</reference>